<dbReference type="Pfam" id="PF09331">
    <property type="entry name" value="DUF1985"/>
    <property type="match status" value="1"/>
</dbReference>
<evidence type="ECO:0000259" key="1">
    <source>
        <dbReference type="Pfam" id="PF09331"/>
    </source>
</evidence>
<dbReference type="EMBL" id="JBANAX010000339">
    <property type="protein sequence ID" value="KAL1213506.1"/>
    <property type="molecule type" value="Genomic_DNA"/>
</dbReference>
<evidence type="ECO:0000313" key="2">
    <source>
        <dbReference type="EMBL" id="KAL1213506.1"/>
    </source>
</evidence>
<evidence type="ECO:0000313" key="3">
    <source>
        <dbReference type="Proteomes" id="UP001558713"/>
    </source>
</evidence>
<keyword evidence="3" id="KW-1185">Reference proteome</keyword>
<organism evidence="2 3">
    <name type="scientific">Cardamine amara subsp. amara</name>
    <dbReference type="NCBI Taxonomy" id="228776"/>
    <lineage>
        <taxon>Eukaryota</taxon>
        <taxon>Viridiplantae</taxon>
        <taxon>Streptophyta</taxon>
        <taxon>Embryophyta</taxon>
        <taxon>Tracheophyta</taxon>
        <taxon>Spermatophyta</taxon>
        <taxon>Magnoliopsida</taxon>
        <taxon>eudicotyledons</taxon>
        <taxon>Gunneridae</taxon>
        <taxon>Pentapetalae</taxon>
        <taxon>rosids</taxon>
        <taxon>malvids</taxon>
        <taxon>Brassicales</taxon>
        <taxon>Brassicaceae</taxon>
        <taxon>Cardamineae</taxon>
        <taxon>Cardamine</taxon>
    </lineage>
</organism>
<comment type="caution">
    <text evidence="2">The sequence shown here is derived from an EMBL/GenBank/DDBJ whole genome shotgun (WGS) entry which is preliminary data.</text>
</comment>
<dbReference type="PANTHER" id="PTHR48449:SF1">
    <property type="entry name" value="DUF1985 DOMAIN-CONTAINING PROTEIN"/>
    <property type="match status" value="1"/>
</dbReference>
<protein>
    <recommendedName>
        <fullName evidence="1">DUF1985 domain-containing protein</fullName>
    </recommendedName>
</protein>
<sequence>MDEAKKFLRRLYQQGKSPLQNKSMNHNCQLGNFARVREAIGTDALEEIKKSSLGFMRKLNDSDYVWSTKTEYFLFTCQLAIQNEYEIWVAIGGQPIRFSLYDFAKITGLNTDAMRTKDCEADYTSFWTKLGVPHGVRPKYDELAKCFGRCPGWDLPEQKMLGMLCILHMSIHGVHHNSRIPLETAKRVFKDEDIADYPWGRVAFKSLIDGVKIVQYEGSSYTVNGCVHALLIWAYESITVFGERFGKVLQPNEISFLRCGGTRTCEDLDKVISKEIEEHGEVRVRRMIMKPLEEIYPT</sequence>
<dbReference type="AlphaFoldDB" id="A0ABD1B3G2"/>
<dbReference type="Proteomes" id="UP001558713">
    <property type="component" value="Unassembled WGS sequence"/>
</dbReference>
<reference evidence="2 3" key="1">
    <citation type="submission" date="2024-04" db="EMBL/GenBank/DDBJ databases">
        <title>Genome assembly C_amara_ONT_v2.</title>
        <authorList>
            <person name="Yant L."/>
            <person name="Moore C."/>
            <person name="Slenker M."/>
        </authorList>
    </citation>
    <scope>NUCLEOTIDE SEQUENCE [LARGE SCALE GENOMIC DNA]</scope>
    <source>
        <tissue evidence="2">Leaf</tissue>
    </source>
</reference>
<dbReference type="InterPro" id="IPR015410">
    <property type="entry name" value="DUF1985"/>
</dbReference>
<name>A0ABD1B3G2_CARAN</name>
<dbReference type="PANTHER" id="PTHR48449">
    <property type="entry name" value="DUF1985 DOMAIN-CONTAINING PROTEIN"/>
    <property type="match status" value="1"/>
</dbReference>
<accession>A0ABD1B3G2</accession>
<proteinExistence type="predicted"/>
<gene>
    <name evidence="2" type="ORF">V5N11_030899</name>
</gene>
<feature type="domain" description="DUF1985" evidence="1">
    <location>
        <begin position="77"/>
        <end position="208"/>
    </location>
</feature>